<keyword evidence="3 7" id="KW-0223">Dioxygenase</keyword>
<organism evidence="7 8">
    <name type="scientific">Pseudonocardia endophytica</name>
    <dbReference type="NCBI Taxonomy" id="401976"/>
    <lineage>
        <taxon>Bacteria</taxon>
        <taxon>Bacillati</taxon>
        <taxon>Actinomycetota</taxon>
        <taxon>Actinomycetes</taxon>
        <taxon>Pseudonocardiales</taxon>
        <taxon>Pseudonocardiaceae</taxon>
        <taxon>Pseudonocardia</taxon>
    </lineage>
</organism>
<dbReference type="GO" id="GO:0005737">
    <property type="term" value="C:cytoplasm"/>
    <property type="evidence" value="ECO:0007669"/>
    <property type="project" value="TreeGrafter"/>
</dbReference>
<keyword evidence="2" id="KW-0479">Metal-binding</keyword>
<dbReference type="InterPro" id="IPR042098">
    <property type="entry name" value="TauD-like_sf"/>
</dbReference>
<evidence type="ECO:0000256" key="5">
    <source>
        <dbReference type="ARBA" id="ARBA00023004"/>
    </source>
</evidence>
<comment type="caution">
    <text evidence="7">The sequence shown here is derived from an EMBL/GenBank/DDBJ whole genome shotgun (WGS) entry which is preliminary data.</text>
</comment>
<keyword evidence="5" id="KW-0408">Iron</keyword>
<dbReference type="Gene3D" id="3.60.130.10">
    <property type="entry name" value="Clavaminate synthase-like"/>
    <property type="match status" value="1"/>
</dbReference>
<comment type="similarity">
    <text evidence="1">Belongs to the TfdA dioxygenase family.</text>
</comment>
<evidence type="ECO:0000256" key="2">
    <source>
        <dbReference type="ARBA" id="ARBA00022723"/>
    </source>
</evidence>
<keyword evidence="8" id="KW-1185">Reference proteome</keyword>
<dbReference type="EMBL" id="SMFZ01000001">
    <property type="protein sequence ID" value="TCK26326.1"/>
    <property type="molecule type" value="Genomic_DNA"/>
</dbReference>
<dbReference type="Pfam" id="PF02668">
    <property type="entry name" value="TauD"/>
    <property type="match status" value="1"/>
</dbReference>
<dbReference type="PANTHER" id="PTHR30468">
    <property type="entry name" value="ALPHA-KETOGLUTARATE-DEPENDENT SULFONATE DIOXYGENASE"/>
    <property type="match status" value="1"/>
</dbReference>
<evidence type="ECO:0000259" key="6">
    <source>
        <dbReference type="Pfam" id="PF02668"/>
    </source>
</evidence>
<dbReference type="InterPro" id="IPR003819">
    <property type="entry name" value="TauD/TfdA-like"/>
</dbReference>
<proteinExistence type="inferred from homology"/>
<dbReference type="InterPro" id="IPR051323">
    <property type="entry name" value="AtsK-like"/>
</dbReference>
<dbReference type="GO" id="GO:0046872">
    <property type="term" value="F:metal ion binding"/>
    <property type="evidence" value="ECO:0007669"/>
    <property type="project" value="UniProtKB-KW"/>
</dbReference>
<sequence length="286" mass="31276">MTSFVLTPLTATLGVRVTGVDMAALAGPDPHGETVAALRDLVLRHKVVLLPDQVLDADGHVAVARRFGDVTPGSAVFPGMDPAHPEIRVFDSRRWLGRQDMWHTDMPYMPTPTSLSVLYVRIGSPGSGPLRWASTEAAYDRLDERTRRRIRDLRAVHHTPDLDRFVRAFGPGEWDGPPVTEVRPVDHPVVRRHPETGRLGLYVNPWSTRSVVGLDARAGTRLLERLFSVLTAPAYQCVVSPEPGSLLLTDTRATLHHADHVDGALRIVHRVSVAGTRPVGPDGGAP</sequence>
<evidence type="ECO:0000256" key="4">
    <source>
        <dbReference type="ARBA" id="ARBA00023002"/>
    </source>
</evidence>
<reference evidence="7 8" key="1">
    <citation type="submission" date="2019-03" db="EMBL/GenBank/DDBJ databases">
        <title>Sequencing the genomes of 1000 actinobacteria strains.</title>
        <authorList>
            <person name="Klenk H.-P."/>
        </authorList>
    </citation>
    <scope>NUCLEOTIDE SEQUENCE [LARGE SCALE GENOMIC DNA]</scope>
    <source>
        <strain evidence="7 8">DSM 44969</strain>
    </source>
</reference>
<keyword evidence="4" id="KW-0560">Oxidoreductase</keyword>
<dbReference type="SUPFAM" id="SSF51197">
    <property type="entry name" value="Clavaminate synthase-like"/>
    <property type="match status" value="1"/>
</dbReference>
<dbReference type="GO" id="GO:0006790">
    <property type="term" value="P:sulfur compound metabolic process"/>
    <property type="evidence" value="ECO:0007669"/>
    <property type="project" value="TreeGrafter"/>
</dbReference>
<evidence type="ECO:0000313" key="8">
    <source>
        <dbReference type="Proteomes" id="UP000295560"/>
    </source>
</evidence>
<feature type="domain" description="TauD/TfdA-like" evidence="6">
    <location>
        <begin position="7"/>
        <end position="271"/>
    </location>
</feature>
<dbReference type="PANTHER" id="PTHR30468:SF1">
    <property type="entry name" value="ALPHA-KETOGLUTARATE-DEPENDENT SULFONATE DIOXYGENASE"/>
    <property type="match status" value="1"/>
</dbReference>
<protein>
    <submittedName>
        <fullName evidence="7">Taurine dioxygenase</fullName>
    </submittedName>
</protein>
<dbReference type="Proteomes" id="UP000295560">
    <property type="component" value="Unassembled WGS sequence"/>
</dbReference>
<evidence type="ECO:0000313" key="7">
    <source>
        <dbReference type="EMBL" id="TCK26326.1"/>
    </source>
</evidence>
<gene>
    <name evidence="7" type="ORF">EV378_2156</name>
</gene>
<evidence type="ECO:0000256" key="1">
    <source>
        <dbReference type="ARBA" id="ARBA00005896"/>
    </source>
</evidence>
<name>A0A4V2PIX6_PSEEN</name>
<dbReference type="OrthoDB" id="581608at2"/>
<dbReference type="AlphaFoldDB" id="A0A4V2PIX6"/>
<accession>A0A4V2PIX6</accession>
<dbReference type="GO" id="GO:0000908">
    <property type="term" value="F:taurine dioxygenase activity"/>
    <property type="evidence" value="ECO:0007669"/>
    <property type="project" value="TreeGrafter"/>
</dbReference>
<dbReference type="RefSeq" id="WP_132423406.1">
    <property type="nucleotide sequence ID" value="NZ_SMFZ01000001.1"/>
</dbReference>
<evidence type="ECO:0000256" key="3">
    <source>
        <dbReference type="ARBA" id="ARBA00022964"/>
    </source>
</evidence>